<dbReference type="PRINTS" id="PR00173">
    <property type="entry name" value="EDTRNSPORT"/>
</dbReference>
<protein>
    <recommendedName>
        <fullName evidence="9">C4-dicarboxylate transport protein</fullName>
    </recommendedName>
</protein>
<dbReference type="PANTHER" id="PTHR42865">
    <property type="entry name" value="PROTON/GLUTAMATE-ASPARTATE SYMPORTER"/>
    <property type="match status" value="1"/>
</dbReference>
<evidence type="ECO:0000256" key="4">
    <source>
        <dbReference type="ARBA" id="ARBA00022475"/>
    </source>
</evidence>
<feature type="transmembrane region" description="Helical" evidence="9">
    <location>
        <begin position="311"/>
        <end position="330"/>
    </location>
</feature>
<dbReference type="PROSITE" id="PS00714">
    <property type="entry name" value="NA_DICARBOXYL_SYMP_2"/>
    <property type="match status" value="1"/>
</dbReference>
<evidence type="ECO:0000256" key="6">
    <source>
        <dbReference type="ARBA" id="ARBA00022847"/>
    </source>
</evidence>
<feature type="transmembrane region" description="Helical" evidence="9">
    <location>
        <begin position="53"/>
        <end position="74"/>
    </location>
</feature>
<evidence type="ECO:0000256" key="1">
    <source>
        <dbReference type="ARBA" id="ARBA00004651"/>
    </source>
</evidence>
<comment type="subcellular location">
    <subcellularLocation>
        <location evidence="1 9">Cell membrane</location>
        <topology evidence="1 9">Multi-pass membrane protein</topology>
    </subcellularLocation>
</comment>
<keyword evidence="7 9" id="KW-1133">Transmembrane helix</keyword>
<keyword evidence="3 9" id="KW-0813">Transport</keyword>
<comment type="similarity">
    <text evidence="2 9">Belongs to the dicarboxylate/amino acid:cation symporter (DAACS) (TC 2.A.23) family.</text>
</comment>
<reference evidence="10" key="1">
    <citation type="submission" date="2021-02" db="EMBL/GenBank/DDBJ databases">
        <title>Skermanella TT6 skin isolate.</title>
        <authorList>
            <person name="Lee K."/>
            <person name="Ganzorig M."/>
        </authorList>
    </citation>
    <scope>NUCLEOTIDE SEQUENCE</scope>
    <source>
        <strain evidence="10">TT6</strain>
    </source>
</reference>
<feature type="transmembrane region" description="Helical" evidence="9">
    <location>
        <begin position="365"/>
        <end position="388"/>
    </location>
</feature>
<evidence type="ECO:0000313" key="11">
    <source>
        <dbReference type="Proteomes" id="UP000595197"/>
    </source>
</evidence>
<dbReference type="InterPro" id="IPR018107">
    <property type="entry name" value="Na-dicarboxylate_symporter_CS"/>
</dbReference>
<dbReference type="InterPro" id="IPR036458">
    <property type="entry name" value="Na:dicarbo_symporter_sf"/>
</dbReference>
<dbReference type="Gene3D" id="1.10.3860.10">
    <property type="entry name" value="Sodium:dicarboxylate symporter"/>
    <property type="match status" value="1"/>
</dbReference>
<dbReference type="Pfam" id="PF00375">
    <property type="entry name" value="SDF"/>
    <property type="match status" value="1"/>
</dbReference>
<keyword evidence="10" id="KW-0614">Plasmid</keyword>
<evidence type="ECO:0000256" key="7">
    <source>
        <dbReference type="ARBA" id="ARBA00022989"/>
    </source>
</evidence>
<feature type="transmembrane region" description="Helical" evidence="9">
    <location>
        <begin position="201"/>
        <end position="225"/>
    </location>
</feature>
<dbReference type="SUPFAM" id="SSF118215">
    <property type="entry name" value="Proton glutamate symport protein"/>
    <property type="match status" value="1"/>
</dbReference>
<dbReference type="InterPro" id="IPR001991">
    <property type="entry name" value="Na-dicarboxylate_symporter"/>
</dbReference>
<dbReference type="PANTHER" id="PTHR42865:SF1">
    <property type="entry name" value="AEROBIC C4-DICARBOXYLATE TRANSPORT PROTEIN"/>
    <property type="match status" value="1"/>
</dbReference>
<gene>
    <name evidence="9" type="primary">dctA</name>
    <name evidence="10" type="ORF">IGS68_28960</name>
</gene>
<geneLocation type="plasmid" evidence="10 11">
    <name>pTT6-1</name>
</geneLocation>
<feature type="transmembrane region" description="Helical" evidence="9">
    <location>
        <begin position="86"/>
        <end position="112"/>
    </location>
</feature>
<evidence type="ECO:0000256" key="3">
    <source>
        <dbReference type="ARBA" id="ARBA00022448"/>
    </source>
</evidence>
<accession>A0ABX7BFL7</accession>
<feature type="transmembrane region" description="Helical" evidence="9">
    <location>
        <begin position="163"/>
        <end position="180"/>
    </location>
</feature>
<dbReference type="NCBIfam" id="NF009587">
    <property type="entry name" value="PRK13027.1"/>
    <property type="match status" value="1"/>
</dbReference>
<proteinExistence type="inferred from homology"/>
<dbReference type="HAMAP" id="MF_01300">
    <property type="entry name" value="C4_dicarb_transport"/>
    <property type="match status" value="1"/>
</dbReference>
<dbReference type="Proteomes" id="UP000595197">
    <property type="component" value="Plasmid pTT6-1"/>
</dbReference>
<evidence type="ECO:0000256" key="2">
    <source>
        <dbReference type="ARBA" id="ARBA00006148"/>
    </source>
</evidence>
<keyword evidence="8 9" id="KW-0472">Membrane</keyword>
<organism evidence="10 11">
    <name type="scientific">Skermanella cutis</name>
    <dbReference type="NCBI Taxonomy" id="2775420"/>
    <lineage>
        <taxon>Bacteria</taxon>
        <taxon>Pseudomonadati</taxon>
        <taxon>Pseudomonadota</taxon>
        <taxon>Alphaproteobacteria</taxon>
        <taxon>Rhodospirillales</taxon>
        <taxon>Azospirillaceae</taxon>
        <taxon>Skermanella</taxon>
    </lineage>
</organism>
<evidence type="ECO:0000256" key="8">
    <source>
        <dbReference type="ARBA" id="ARBA00023136"/>
    </source>
</evidence>
<keyword evidence="5 9" id="KW-0812">Transmembrane</keyword>
<keyword evidence="11" id="KW-1185">Reference proteome</keyword>
<name>A0ABX7BFL7_9PROT</name>
<keyword evidence="6 9" id="KW-0769">Symport</keyword>
<dbReference type="RefSeq" id="WP_201082590.1">
    <property type="nucleotide sequence ID" value="NZ_CP067421.1"/>
</dbReference>
<dbReference type="InterPro" id="IPR023954">
    <property type="entry name" value="C4_dicarb_transport"/>
</dbReference>
<comment type="function">
    <text evidence="9">Responsible for the transport of dicarboxylates such as succinate, fumarate, and malate across the membrane.</text>
</comment>
<feature type="transmembrane region" description="Helical" evidence="9">
    <location>
        <begin position="21"/>
        <end position="41"/>
    </location>
</feature>
<evidence type="ECO:0000256" key="9">
    <source>
        <dbReference type="HAMAP-Rule" id="MF_01300"/>
    </source>
</evidence>
<evidence type="ECO:0000256" key="5">
    <source>
        <dbReference type="ARBA" id="ARBA00022692"/>
    </source>
</evidence>
<evidence type="ECO:0000313" key="10">
    <source>
        <dbReference type="EMBL" id="QQP93171.1"/>
    </source>
</evidence>
<keyword evidence="4 9" id="KW-1003">Cell membrane</keyword>
<sequence length="466" mass="49758">MEITRRTASVAAIPRKQIYHHLYFQVLCAIVIGVLVGYFYPEFGASLKWLGDLFIKLIKMLIAPIIFCTVVHGIASMEDMKKVGRVGVKALIYFEVMTTLALIIGLVVVNLWQPGAGMNVDVNSLDTKSIAAYTSKAAEQGTIEYIMHIVPSTVVGAFAEGEILQVLFFALLFGFALFALGEKGKPLLGIIDQSAHVFFKIVGIVMKVAPIGAFGAMAFTIGKYGVGSLLSLGQLMLAFYATCLLFIFLVLGTVARLAGFSIVKFIKYIKEELLIVLGTSSSESVLPRMIAKMELLGCEKSVVGLVIPTGYSFNLDGTCIYLTMAAIFLAQATGTDLSLSQEIGIIAVLLLTSKGAAGVTGSGFIVLAATLASVGTIPVASIALILGVDRFMSEARALTNLIGNGVATVVVARWEGALDTERMHRHLNNETDEEADNPESVLVTEEETADIGLRPVAGSFPSNARA</sequence>
<feature type="transmembrane region" description="Helical" evidence="9">
    <location>
        <begin position="237"/>
        <end position="261"/>
    </location>
</feature>
<dbReference type="NCBIfam" id="NF002461">
    <property type="entry name" value="PRK01663.1"/>
    <property type="match status" value="1"/>
</dbReference>
<dbReference type="EMBL" id="CP067421">
    <property type="protein sequence ID" value="QQP93171.1"/>
    <property type="molecule type" value="Genomic_DNA"/>
</dbReference>